<dbReference type="PANTHER" id="PTHR43401">
    <property type="entry name" value="L-THREONINE 3-DEHYDROGENASE"/>
    <property type="match status" value="1"/>
</dbReference>
<dbReference type="InterPro" id="IPR013154">
    <property type="entry name" value="ADH-like_N"/>
</dbReference>
<dbReference type="PANTHER" id="PTHR43401:SF2">
    <property type="entry name" value="L-THREONINE 3-DEHYDROGENASE"/>
    <property type="match status" value="1"/>
</dbReference>
<keyword evidence="6" id="KW-1185">Reference proteome</keyword>
<dbReference type="InterPro" id="IPR011032">
    <property type="entry name" value="GroES-like_sf"/>
</dbReference>
<dbReference type="Pfam" id="PF08240">
    <property type="entry name" value="ADH_N"/>
    <property type="match status" value="1"/>
</dbReference>
<sequence>MLAAIFKGNEEIEIVDKEMPVAGPDDVLIKVSYCGLCGSDKRLFYQGSAIVPGHEISGVIVQSGANVSLKAGTKAIIYIPLFCGKCVECRTGNNNRCPNINGLVGWQLPGGYEEYLVVPARNVIPLPPDISLDEGVLLLDTIGTPAHGIRLCSKCVGHPATGKAAIIGCGPLGLGSMLVLQAMGCQEIYAYDVAEDRLGLAISLGARPLPLPAQNQEATFPLIIEATGNERGRQLALDLVKAGGAVLLLGESNNPWIIKPSPKLRRKDCFYIRSFYFPLNEVDDNFKIFREKRDSFKKLISKVGSLLDIETMHKEFCAGKTIKPLIKLETVMHEVK</sequence>
<evidence type="ECO:0000256" key="3">
    <source>
        <dbReference type="ARBA" id="ARBA00023002"/>
    </source>
</evidence>
<evidence type="ECO:0000259" key="4">
    <source>
        <dbReference type="Pfam" id="PF08240"/>
    </source>
</evidence>
<dbReference type="RefSeq" id="WP_054938264.1">
    <property type="nucleotide sequence ID" value="NZ_PVXL01000007.1"/>
</dbReference>
<reference evidence="5 6" key="1">
    <citation type="submission" date="2018-03" db="EMBL/GenBank/DDBJ databases">
        <title>Genome sequence of Moorella stamsii DSM 26217.</title>
        <authorList>
            <person name="Poehlein A."/>
            <person name="Daniel R."/>
        </authorList>
    </citation>
    <scope>NUCLEOTIDE SEQUENCE [LARGE SCALE GENOMIC DNA]</scope>
    <source>
        <strain evidence="6">DSM 26217</strain>
    </source>
</reference>
<dbReference type="GO" id="GO:0008270">
    <property type="term" value="F:zinc ion binding"/>
    <property type="evidence" value="ECO:0007669"/>
    <property type="project" value="InterPro"/>
</dbReference>
<proteinExistence type="predicted"/>
<evidence type="ECO:0000256" key="2">
    <source>
        <dbReference type="ARBA" id="ARBA00022833"/>
    </source>
</evidence>
<comment type="caution">
    <text evidence="5">The sequence shown here is derived from an EMBL/GenBank/DDBJ whole genome shotgun (WGS) entry which is preliminary data.</text>
</comment>
<evidence type="ECO:0000313" key="6">
    <source>
        <dbReference type="Proteomes" id="UP000239430"/>
    </source>
</evidence>
<dbReference type="Gene3D" id="3.90.180.10">
    <property type="entry name" value="Medium-chain alcohol dehydrogenases, catalytic domain"/>
    <property type="match status" value="1"/>
</dbReference>
<feature type="domain" description="Alcohol dehydrogenase-like N-terminal" evidence="4">
    <location>
        <begin position="23"/>
        <end position="127"/>
    </location>
</feature>
<accession>A0A9X7J616</accession>
<keyword evidence="1" id="KW-0479">Metal-binding</keyword>
<dbReference type="SUPFAM" id="SSF50129">
    <property type="entry name" value="GroES-like"/>
    <property type="match status" value="1"/>
</dbReference>
<gene>
    <name evidence="5" type="primary">gatD</name>
    <name evidence="5" type="ORF">MOST_01430</name>
</gene>
<name>A0A9X7J616_9FIRM</name>
<evidence type="ECO:0000256" key="1">
    <source>
        <dbReference type="ARBA" id="ARBA00022723"/>
    </source>
</evidence>
<dbReference type="EC" id="1.1.1.251" evidence="5"/>
<keyword evidence="2" id="KW-0862">Zinc</keyword>
<protein>
    <submittedName>
        <fullName evidence="5">Galactitol-1-phosphate 5-dehydrogenase</fullName>
        <ecNumber evidence="5">1.1.1.251</ecNumber>
    </submittedName>
</protein>
<dbReference type="SUPFAM" id="SSF51735">
    <property type="entry name" value="NAD(P)-binding Rossmann-fold domains"/>
    <property type="match status" value="1"/>
</dbReference>
<dbReference type="Gene3D" id="3.40.50.720">
    <property type="entry name" value="NAD(P)-binding Rossmann-like Domain"/>
    <property type="match status" value="1"/>
</dbReference>
<dbReference type="InterPro" id="IPR002328">
    <property type="entry name" value="ADH_Zn_CS"/>
</dbReference>
<dbReference type="PROSITE" id="PS00059">
    <property type="entry name" value="ADH_ZINC"/>
    <property type="match status" value="1"/>
</dbReference>
<dbReference type="InterPro" id="IPR050129">
    <property type="entry name" value="Zn_alcohol_dh"/>
</dbReference>
<dbReference type="EMBL" id="PVXL01000007">
    <property type="protein sequence ID" value="PRR77546.1"/>
    <property type="molecule type" value="Genomic_DNA"/>
</dbReference>
<organism evidence="5 6">
    <name type="scientific">Neomoorella stamsii</name>
    <dbReference type="NCBI Taxonomy" id="1266720"/>
    <lineage>
        <taxon>Bacteria</taxon>
        <taxon>Bacillati</taxon>
        <taxon>Bacillota</taxon>
        <taxon>Clostridia</taxon>
        <taxon>Neomoorellales</taxon>
        <taxon>Neomoorellaceae</taxon>
        <taxon>Neomoorella</taxon>
    </lineage>
</organism>
<dbReference type="InterPro" id="IPR036291">
    <property type="entry name" value="NAD(P)-bd_dom_sf"/>
</dbReference>
<dbReference type="Proteomes" id="UP000239430">
    <property type="component" value="Unassembled WGS sequence"/>
</dbReference>
<keyword evidence="3 5" id="KW-0560">Oxidoreductase</keyword>
<dbReference type="AlphaFoldDB" id="A0A9X7J616"/>
<evidence type="ECO:0000313" key="5">
    <source>
        <dbReference type="EMBL" id="PRR77546.1"/>
    </source>
</evidence>
<dbReference type="GO" id="GO:0008868">
    <property type="term" value="F:galactitol-1-phosphate 5-dehydrogenase activity"/>
    <property type="evidence" value="ECO:0007669"/>
    <property type="project" value="UniProtKB-EC"/>
</dbReference>